<evidence type="ECO:0000256" key="8">
    <source>
        <dbReference type="ARBA" id="ARBA00023098"/>
    </source>
</evidence>
<comment type="subcellular location">
    <subcellularLocation>
        <location evidence="3">Secreted</location>
    </subcellularLocation>
</comment>
<keyword evidence="6" id="KW-0677">Repeat</keyword>
<comment type="function">
    <text evidence="2">Could be a virulence factor.</text>
</comment>
<feature type="region of interest" description="Disordered" evidence="10">
    <location>
        <begin position="194"/>
        <end position="213"/>
    </location>
</feature>
<protein>
    <recommendedName>
        <fullName evidence="4">Phospholipase D</fullName>
    </recommendedName>
    <alternativeName>
        <fullName evidence="9">Choline phosphatase</fullName>
    </alternativeName>
</protein>
<dbReference type="Proteomes" id="UP000438476">
    <property type="component" value="Unassembled WGS sequence"/>
</dbReference>
<dbReference type="InterPro" id="IPR015679">
    <property type="entry name" value="PLipase_D_fam"/>
</dbReference>
<organism evidence="12 13">
    <name type="scientific">Altericroceibacterium endophyticum</name>
    <dbReference type="NCBI Taxonomy" id="1808508"/>
    <lineage>
        <taxon>Bacteria</taxon>
        <taxon>Pseudomonadati</taxon>
        <taxon>Pseudomonadota</taxon>
        <taxon>Alphaproteobacteria</taxon>
        <taxon>Sphingomonadales</taxon>
        <taxon>Erythrobacteraceae</taxon>
        <taxon>Altericroceibacterium</taxon>
    </lineage>
</organism>
<evidence type="ECO:0000256" key="3">
    <source>
        <dbReference type="ARBA" id="ARBA00004613"/>
    </source>
</evidence>
<evidence type="ECO:0000256" key="10">
    <source>
        <dbReference type="SAM" id="MobiDB-lite"/>
    </source>
</evidence>
<evidence type="ECO:0000259" key="11">
    <source>
        <dbReference type="PROSITE" id="PS50035"/>
    </source>
</evidence>
<evidence type="ECO:0000256" key="5">
    <source>
        <dbReference type="ARBA" id="ARBA00022525"/>
    </source>
</evidence>
<name>A0A6I4T3B0_9SPHN</name>
<evidence type="ECO:0000256" key="9">
    <source>
        <dbReference type="ARBA" id="ARBA00029594"/>
    </source>
</evidence>
<keyword evidence="5" id="KW-0964">Secreted</keyword>
<evidence type="ECO:0000256" key="6">
    <source>
        <dbReference type="ARBA" id="ARBA00022737"/>
    </source>
</evidence>
<feature type="domain" description="PLD phosphodiesterase" evidence="11">
    <location>
        <begin position="163"/>
        <end position="190"/>
    </location>
</feature>
<sequence length="532" mass="61219">MPRSRPRRKTRPRNKTSRVGILSEKTDTAPGFDDSSVEPGVWRFEHASRASVIIDAEDYFSLMQKAMLKTHRRILLIGWDFDTRIHLAHGRRWWKKGIESKYPQRLGSFILWLARHRPNLEIRILKWSYGVAKFASRGSMIIDLARWFPHRRIDFKFDTNHPVACSHHQKIVVLDNHVAVCGGIDMTTHRWDTREHAVDDPRRKRPRGQQYGPWHDATMMLEGDAASALGDLGRDRWVRAGGKYLEPVTPPQSSAWPEKLVAQFENVEIGIARTRAAYRDKPEIREIETLFLKHIRCAERFIYAESQYFASRKIAEAIAERMQEDDPPEIVVVHARNADGWLEQQAMDLARMRLLKLLDDIDIKGRFHLYAPFNDDTAIYCHAKIMVVDDEILRIGSANFNNRSMALDSECDVFIDSRRPANHHCGDAIRGLRLSLLAEHCGLSEDDISGELDSYGSMAALIASRPQSGRHLKELHAKELTGFEKMLADNEVLDPESPAELFEPLAENHGLFRKGSLLHRARAKLRRKRKKL</sequence>
<keyword evidence="13" id="KW-1185">Reference proteome</keyword>
<dbReference type="CDD" id="cd09143">
    <property type="entry name" value="PLDc_vPLD1_2_like_bac_2"/>
    <property type="match status" value="1"/>
</dbReference>
<dbReference type="InterPro" id="IPR025202">
    <property type="entry name" value="PLD-like_dom"/>
</dbReference>
<evidence type="ECO:0000256" key="1">
    <source>
        <dbReference type="ARBA" id="ARBA00000798"/>
    </source>
</evidence>
<dbReference type="PANTHER" id="PTHR18896">
    <property type="entry name" value="PHOSPHOLIPASE D"/>
    <property type="match status" value="1"/>
</dbReference>
<reference evidence="12 13" key="1">
    <citation type="submission" date="2019-12" db="EMBL/GenBank/DDBJ databases">
        <title>Genomic-based taxomic classification of the family Erythrobacteraceae.</title>
        <authorList>
            <person name="Xu L."/>
        </authorList>
    </citation>
    <scope>NUCLEOTIDE SEQUENCE [LARGE SCALE GENOMIC DNA]</scope>
    <source>
        <strain evidence="12 13">LMG 29518</strain>
    </source>
</reference>
<evidence type="ECO:0000313" key="13">
    <source>
        <dbReference type="Proteomes" id="UP000438476"/>
    </source>
</evidence>
<evidence type="ECO:0000256" key="7">
    <source>
        <dbReference type="ARBA" id="ARBA00022801"/>
    </source>
</evidence>
<dbReference type="Pfam" id="PF13091">
    <property type="entry name" value="PLDc_2"/>
    <property type="match status" value="1"/>
</dbReference>
<dbReference type="Gene3D" id="3.30.870.10">
    <property type="entry name" value="Endonuclease Chain A"/>
    <property type="match status" value="2"/>
</dbReference>
<accession>A0A6I4T3B0</accession>
<feature type="domain" description="PLD phosphodiesterase" evidence="11">
    <location>
        <begin position="377"/>
        <end position="404"/>
    </location>
</feature>
<comment type="catalytic activity">
    <reaction evidence="1">
        <text>a 1,2-diacyl-sn-glycero-3-phosphocholine + H2O = a 1,2-diacyl-sn-glycero-3-phosphate + choline + H(+)</text>
        <dbReference type="Rhea" id="RHEA:14445"/>
        <dbReference type="ChEBI" id="CHEBI:15354"/>
        <dbReference type="ChEBI" id="CHEBI:15377"/>
        <dbReference type="ChEBI" id="CHEBI:15378"/>
        <dbReference type="ChEBI" id="CHEBI:57643"/>
        <dbReference type="ChEBI" id="CHEBI:58608"/>
        <dbReference type="EC" id="3.1.4.4"/>
    </reaction>
</comment>
<evidence type="ECO:0000256" key="2">
    <source>
        <dbReference type="ARBA" id="ARBA00003145"/>
    </source>
</evidence>
<keyword evidence="8" id="KW-0443">Lipid metabolism</keyword>
<evidence type="ECO:0000313" key="12">
    <source>
        <dbReference type="EMBL" id="MXO64739.1"/>
    </source>
</evidence>
<dbReference type="EMBL" id="WTYT01000001">
    <property type="protein sequence ID" value="MXO64739.1"/>
    <property type="molecule type" value="Genomic_DNA"/>
</dbReference>
<dbReference type="InterPro" id="IPR001736">
    <property type="entry name" value="PLipase_D/transphosphatidylase"/>
</dbReference>
<comment type="caution">
    <text evidence="12">The sequence shown here is derived from an EMBL/GenBank/DDBJ whole genome shotgun (WGS) entry which is preliminary data.</text>
</comment>
<keyword evidence="7" id="KW-0378">Hydrolase</keyword>
<dbReference type="GO" id="GO:0004630">
    <property type="term" value="F:phospholipase D activity"/>
    <property type="evidence" value="ECO:0007669"/>
    <property type="project" value="UniProtKB-EC"/>
</dbReference>
<proteinExistence type="predicted"/>
<dbReference type="AlphaFoldDB" id="A0A6I4T3B0"/>
<dbReference type="SMART" id="SM00155">
    <property type="entry name" value="PLDc"/>
    <property type="match status" value="2"/>
</dbReference>
<dbReference type="SUPFAM" id="SSF56024">
    <property type="entry name" value="Phospholipase D/nuclease"/>
    <property type="match status" value="2"/>
</dbReference>
<gene>
    <name evidence="12" type="ORF">GRI91_03110</name>
</gene>
<dbReference type="OrthoDB" id="8828485at2"/>
<dbReference type="GO" id="GO:0005576">
    <property type="term" value="C:extracellular region"/>
    <property type="evidence" value="ECO:0007669"/>
    <property type="project" value="UniProtKB-SubCell"/>
</dbReference>
<dbReference type="PROSITE" id="PS50035">
    <property type="entry name" value="PLD"/>
    <property type="match status" value="2"/>
</dbReference>
<dbReference type="PANTHER" id="PTHR18896:SF76">
    <property type="entry name" value="PHOSPHOLIPASE"/>
    <property type="match status" value="1"/>
</dbReference>
<evidence type="ECO:0000256" key="4">
    <source>
        <dbReference type="ARBA" id="ARBA00018392"/>
    </source>
</evidence>
<dbReference type="CDD" id="cd09140">
    <property type="entry name" value="PLDc_vPLD1_2_like_bac_1"/>
    <property type="match status" value="1"/>
</dbReference>
<dbReference type="GO" id="GO:0009395">
    <property type="term" value="P:phospholipid catabolic process"/>
    <property type="evidence" value="ECO:0007669"/>
    <property type="project" value="TreeGrafter"/>
</dbReference>